<keyword evidence="1" id="KW-0472">Membrane</keyword>
<keyword evidence="1" id="KW-0812">Transmembrane</keyword>
<feature type="transmembrane region" description="Helical" evidence="1">
    <location>
        <begin position="21"/>
        <end position="39"/>
    </location>
</feature>
<proteinExistence type="predicted"/>
<sequence>MNAFIAFFKKEMMESIRTYKFYILAVVFVLFGFMNPIIAKVMPDLLGSLLPDGMTITLSEPTALDAWGQFYKNGSQMGIVILVVMFSGIMANEFAKGTLVNILTKGMARPTVIFSKLAAASIQWTISYLLCIVITYGYTAYFWTMAGVENLFISLLGLWIFGELMISFVILGGILFRSLYGSLLFTGGLVVAMTILSIFPQTSSFNPVTLSTMNLALLTSGYEVSKFLSASLVTIVGMIISIFASVVVFNKKQI</sequence>
<keyword evidence="3" id="KW-1185">Reference proteome</keyword>
<evidence type="ECO:0000313" key="3">
    <source>
        <dbReference type="Proteomes" id="UP001158045"/>
    </source>
</evidence>
<organism evidence="2 3">
    <name type="scientific">Fusibacter bizertensis</name>
    <dbReference type="NCBI Taxonomy" id="1488331"/>
    <lineage>
        <taxon>Bacteria</taxon>
        <taxon>Bacillati</taxon>
        <taxon>Bacillota</taxon>
        <taxon>Clostridia</taxon>
        <taxon>Eubacteriales</taxon>
        <taxon>Eubacteriales Family XII. Incertae Sedis</taxon>
        <taxon>Fusibacter</taxon>
    </lineage>
</organism>
<gene>
    <name evidence="2" type="ORF">QE109_16525</name>
</gene>
<name>A0ABT6NHD6_9FIRM</name>
<feature type="transmembrane region" description="Helical" evidence="1">
    <location>
        <begin position="77"/>
        <end position="95"/>
    </location>
</feature>
<feature type="transmembrane region" description="Helical" evidence="1">
    <location>
        <begin position="116"/>
        <end position="139"/>
    </location>
</feature>
<comment type="caution">
    <text evidence="2">The sequence shown here is derived from an EMBL/GenBank/DDBJ whole genome shotgun (WGS) entry which is preliminary data.</text>
</comment>
<evidence type="ECO:0000256" key="1">
    <source>
        <dbReference type="SAM" id="Phobius"/>
    </source>
</evidence>
<dbReference type="Proteomes" id="UP001158045">
    <property type="component" value="Unassembled WGS sequence"/>
</dbReference>
<feature type="transmembrane region" description="Helical" evidence="1">
    <location>
        <begin position="227"/>
        <end position="249"/>
    </location>
</feature>
<accession>A0ABT6NHD6</accession>
<dbReference type="EMBL" id="JARYZI010000016">
    <property type="protein sequence ID" value="MDH8679765.1"/>
    <property type="molecule type" value="Genomic_DNA"/>
</dbReference>
<dbReference type="RefSeq" id="WP_281095660.1">
    <property type="nucleotide sequence ID" value="NZ_JARYZI010000016.1"/>
</dbReference>
<evidence type="ECO:0000313" key="2">
    <source>
        <dbReference type="EMBL" id="MDH8679765.1"/>
    </source>
</evidence>
<feature type="transmembrane region" description="Helical" evidence="1">
    <location>
        <begin position="151"/>
        <end position="176"/>
    </location>
</feature>
<feature type="transmembrane region" description="Helical" evidence="1">
    <location>
        <begin position="183"/>
        <end position="200"/>
    </location>
</feature>
<keyword evidence="1" id="KW-1133">Transmembrane helix</keyword>
<reference evidence="2 3" key="1">
    <citation type="submission" date="2023-04" db="EMBL/GenBank/DDBJ databases">
        <title>Fusibacter bizertensis strain WBS, isolated from littoral bottom sediments of the Arctic seas - biochemical and genomic analysis.</title>
        <authorList>
            <person name="Brioukhanov A.L."/>
        </authorList>
    </citation>
    <scope>NUCLEOTIDE SEQUENCE [LARGE SCALE GENOMIC DNA]</scope>
    <source>
        <strain evidence="2 3">WBS</strain>
    </source>
</reference>
<protein>
    <submittedName>
        <fullName evidence="2">ABC transporter permease</fullName>
    </submittedName>
</protein>